<gene>
    <name evidence="8" type="ORF">IT779_04345</name>
</gene>
<evidence type="ECO:0000256" key="5">
    <source>
        <dbReference type="PROSITE-ProRule" id="PRU00335"/>
    </source>
</evidence>
<evidence type="ECO:0000259" key="7">
    <source>
        <dbReference type="PROSITE" id="PS50977"/>
    </source>
</evidence>
<dbReference type="Proteomes" id="UP000655751">
    <property type="component" value="Unassembled WGS sequence"/>
</dbReference>
<sequence>MVEMNRTERPRLRSAGRRSTPERKERIAEAAADIAVESGFAAVTMQSVATRAGYIRPVVYDCYGSPDAILHTVLERAETALAAARSEYESGDSDSARFVLGYLSAVHARPREWRLFTLSTVGVDDSIANRVAAVREGLRADIASWLVVLTAGLPEPADIEALSVLFLAGVDGIAALVAADPEQFDASRSERFVEFFLQNTHPAVADGRMRVDRTARTTD</sequence>
<dbReference type="PANTHER" id="PTHR30055">
    <property type="entry name" value="HTH-TYPE TRANSCRIPTIONAL REGULATOR RUTR"/>
    <property type="match status" value="1"/>
</dbReference>
<dbReference type="Pfam" id="PF00440">
    <property type="entry name" value="TetR_N"/>
    <property type="match status" value="1"/>
</dbReference>
<dbReference type="Pfam" id="PF13977">
    <property type="entry name" value="TetR_C_6"/>
    <property type="match status" value="1"/>
</dbReference>
<proteinExistence type="predicted"/>
<evidence type="ECO:0000313" key="8">
    <source>
        <dbReference type="EMBL" id="MBH0775519.1"/>
    </source>
</evidence>
<dbReference type="PROSITE" id="PS50977">
    <property type="entry name" value="HTH_TETR_2"/>
    <property type="match status" value="1"/>
</dbReference>
<dbReference type="InterPro" id="IPR009057">
    <property type="entry name" value="Homeodomain-like_sf"/>
</dbReference>
<keyword evidence="1" id="KW-0678">Repressor</keyword>
<evidence type="ECO:0000313" key="9">
    <source>
        <dbReference type="Proteomes" id="UP000655751"/>
    </source>
</evidence>
<dbReference type="AlphaFoldDB" id="A0A931N112"/>
<organism evidence="8 9">
    <name type="scientific">Nocardia bovistercoris</name>
    <dbReference type="NCBI Taxonomy" id="2785916"/>
    <lineage>
        <taxon>Bacteria</taxon>
        <taxon>Bacillati</taxon>
        <taxon>Actinomycetota</taxon>
        <taxon>Actinomycetes</taxon>
        <taxon>Mycobacteriales</taxon>
        <taxon>Nocardiaceae</taxon>
        <taxon>Nocardia</taxon>
    </lineage>
</organism>
<keyword evidence="3 5" id="KW-0238">DNA-binding</keyword>
<name>A0A931N112_9NOCA</name>
<accession>A0A931N112</accession>
<feature type="domain" description="HTH tetR-type" evidence="7">
    <location>
        <begin position="21"/>
        <end position="81"/>
    </location>
</feature>
<evidence type="ECO:0000256" key="6">
    <source>
        <dbReference type="SAM" id="MobiDB-lite"/>
    </source>
</evidence>
<dbReference type="InterPro" id="IPR001647">
    <property type="entry name" value="HTH_TetR"/>
</dbReference>
<dbReference type="Gene3D" id="1.10.357.10">
    <property type="entry name" value="Tetracycline Repressor, domain 2"/>
    <property type="match status" value="1"/>
</dbReference>
<evidence type="ECO:0000256" key="4">
    <source>
        <dbReference type="ARBA" id="ARBA00023163"/>
    </source>
</evidence>
<feature type="compositionally biased region" description="Basic and acidic residues" evidence="6">
    <location>
        <begin position="1"/>
        <end position="11"/>
    </location>
</feature>
<dbReference type="RefSeq" id="WP_196147884.1">
    <property type="nucleotide sequence ID" value="NZ_JADMLG010000002.1"/>
</dbReference>
<protein>
    <submittedName>
        <fullName evidence="8">TetR/AcrR family transcriptional regulator</fullName>
    </submittedName>
</protein>
<dbReference type="GO" id="GO:0000976">
    <property type="term" value="F:transcription cis-regulatory region binding"/>
    <property type="evidence" value="ECO:0007669"/>
    <property type="project" value="TreeGrafter"/>
</dbReference>
<dbReference type="InterPro" id="IPR039538">
    <property type="entry name" value="BetI_C"/>
</dbReference>
<keyword evidence="4" id="KW-0804">Transcription</keyword>
<dbReference type="SUPFAM" id="SSF46689">
    <property type="entry name" value="Homeodomain-like"/>
    <property type="match status" value="1"/>
</dbReference>
<dbReference type="InterPro" id="IPR036271">
    <property type="entry name" value="Tet_transcr_reg_TetR-rel_C_sf"/>
</dbReference>
<dbReference type="InterPro" id="IPR050109">
    <property type="entry name" value="HTH-type_TetR-like_transc_reg"/>
</dbReference>
<feature type="DNA-binding region" description="H-T-H motif" evidence="5">
    <location>
        <begin position="44"/>
        <end position="63"/>
    </location>
</feature>
<feature type="region of interest" description="Disordered" evidence="6">
    <location>
        <begin position="1"/>
        <end position="24"/>
    </location>
</feature>
<dbReference type="SUPFAM" id="SSF48498">
    <property type="entry name" value="Tetracyclin repressor-like, C-terminal domain"/>
    <property type="match status" value="1"/>
</dbReference>
<dbReference type="EMBL" id="JADMLG010000002">
    <property type="protein sequence ID" value="MBH0775519.1"/>
    <property type="molecule type" value="Genomic_DNA"/>
</dbReference>
<evidence type="ECO:0000256" key="2">
    <source>
        <dbReference type="ARBA" id="ARBA00023015"/>
    </source>
</evidence>
<reference evidence="8" key="1">
    <citation type="submission" date="2020-11" db="EMBL/GenBank/DDBJ databases">
        <title>Nocardia NEAU-351.nov., a novel actinomycete isolated from the cow dung.</title>
        <authorList>
            <person name="Zhang X."/>
        </authorList>
    </citation>
    <scope>NUCLEOTIDE SEQUENCE</scope>
    <source>
        <strain evidence="8">NEAU-351</strain>
    </source>
</reference>
<keyword evidence="2" id="KW-0805">Transcription regulation</keyword>
<evidence type="ECO:0000256" key="3">
    <source>
        <dbReference type="ARBA" id="ARBA00023125"/>
    </source>
</evidence>
<comment type="caution">
    <text evidence="8">The sequence shown here is derived from an EMBL/GenBank/DDBJ whole genome shotgun (WGS) entry which is preliminary data.</text>
</comment>
<keyword evidence="9" id="KW-1185">Reference proteome</keyword>
<dbReference type="GO" id="GO:0003700">
    <property type="term" value="F:DNA-binding transcription factor activity"/>
    <property type="evidence" value="ECO:0007669"/>
    <property type="project" value="TreeGrafter"/>
</dbReference>
<evidence type="ECO:0000256" key="1">
    <source>
        <dbReference type="ARBA" id="ARBA00022491"/>
    </source>
</evidence>
<dbReference type="PANTHER" id="PTHR30055:SF234">
    <property type="entry name" value="HTH-TYPE TRANSCRIPTIONAL REGULATOR BETI"/>
    <property type="match status" value="1"/>
</dbReference>